<accession>G0UYN9</accession>
<feature type="region of interest" description="Disordered" evidence="1">
    <location>
        <begin position="1"/>
        <end position="27"/>
    </location>
</feature>
<dbReference type="AlphaFoldDB" id="G0UYN9"/>
<organism evidence="2">
    <name type="scientific">Trypanosoma congolense (strain IL3000)</name>
    <dbReference type="NCBI Taxonomy" id="1068625"/>
    <lineage>
        <taxon>Eukaryota</taxon>
        <taxon>Discoba</taxon>
        <taxon>Euglenozoa</taxon>
        <taxon>Kinetoplastea</taxon>
        <taxon>Metakinetoplastina</taxon>
        <taxon>Trypanosomatida</taxon>
        <taxon>Trypanosomatidae</taxon>
        <taxon>Trypanosoma</taxon>
        <taxon>Nannomonas</taxon>
    </lineage>
</organism>
<name>G0UYN9_TRYCI</name>
<evidence type="ECO:0000256" key="1">
    <source>
        <dbReference type="SAM" id="MobiDB-lite"/>
    </source>
</evidence>
<feature type="region of interest" description="Disordered" evidence="1">
    <location>
        <begin position="358"/>
        <end position="384"/>
    </location>
</feature>
<feature type="region of interest" description="Disordered" evidence="1">
    <location>
        <begin position="439"/>
        <end position="479"/>
    </location>
</feature>
<feature type="compositionally biased region" description="Polar residues" evidence="1">
    <location>
        <begin position="1"/>
        <end position="10"/>
    </location>
</feature>
<feature type="region of interest" description="Disordered" evidence="1">
    <location>
        <begin position="564"/>
        <end position="590"/>
    </location>
</feature>
<dbReference type="EMBL" id="HE575323">
    <property type="protein sequence ID" value="CCC94506.1"/>
    <property type="molecule type" value="Genomic_DNA"/>
</dbReference>
<proteinExistence type="predicted"/>
<sequence>MGSGVCTSRQGDVCAGGPSGGNGRLAGPPHLANGVIPAEVACQGRNEEQITSSRTPTITFSKDVSPNDRKNGVPGSDNGNTRGNAPLSGYPSPLLVGSVANELTPELSTMMPRFLNTESFEISGRVRRGSNDGSVTASRSFCFDGAPSRPRSQRGPVFLADGVHVQSEMHPLTDVDRPKKIHSFRGATVCVPLVDDHLEQTFDLLSVGGNGGRSHGDMNASRSTGSTIYGACANSPRHRHGRSHGDMNASRSTGSTIYGACANSPRQRHGRSHGDMNASRSTGSTIYGACANSPFHRHGRNHGDCSVSTWLDSMTTIKGAKATLKRHVQQGKPLSLRSSLRDGGASMGFSFRDDVQLAGPPSVLSNHEAHTPGAESSPRGDYSSFRRGYESPVFPLSGTASFSILNTGCGNSRKPVRVTHVSGLLELVETPMVSAHGGYPCRDIADDASRQQSRRVANNVERSPGSKEPPRHRQGLRNRRVVLQEYSDNPDTQLKGGDLGVCGNDDYNQSYSAAPVQTTPSVAVTKDHTSENGDKEDFTGGWSGIGANVGASSDDWYARMRKKMLSDGSDDGPGEAAEKVNGEAAEQTQC</sequence>
<gene>
    <name evidence="2" type="ORF">TCIL3000_10_12880</name>
</gene>
<protein>
    <submittedName>
        <fullName evidence="2">Uncharacterized protein</fullName>
    </submittedName>
</protein>
<feature type="compositionally biased region" description="Polar residues" evidence="1">
    <location>
        <begin position="49"/>
        <end position="64"/>
    </location>
</feature>
<evidence type="ECO:0000313" key="2">
    <source>
        <dbReference type="EMBL" id="CCC94506.1"/>
    </source>
</evidence>
<reference evidence="2" key="1">
    <citation type="journal article" date="2012" name="Proc. Natl. Acad. Sci. U.S.A.">
        <title>Antigenic diversity is generated by distinct evolutionary mechanisms in African trypanosome species.</title>
        <authorList>
            <person name="Jackson A.P."/>
            <person name="Berry A."/>
            <person name="Aslett M."/>
            <person name="Allison H.C."/>
            <person name="Burton P."/>
            <person name="Vavrova-Anderson J."/>
            <person name="Brown R."/>
            <person name="Browne H."/>
            <person name="Corton N."/>
            <person name="Hauser H."/>
            <person name="Gamble J."/>
            <person name="Gilderthorp R."/>
            <person name="Marcello L."/>
            <person name="McQuillan J."/>
            <person name="Otto T.D."/>
            <person name="Quail M.A."/>
            <person name="Sanders M.J."/>
            <person name="van Tonder A."/>
            <person name="Ginger M.L."/>
            <person name="Field M.C."/>
            <person name="Barry J.D."/>
            <person name="Hertz-Fowler C."/>
            <person name="Berriman M."/>
        </authorList>
    </citation>
    <scope>NUCLEOTIDE SEQUENCE</scope>
    <source>
        <strain evidence="2">IL3000</strain>
    </source>
</reference>
<feature type="region of interest" description="Disordered" evidence="1">
    <location>
        <begin position="47"/>
        <end position="89"/>
    </location>
</feature>
<dbReference type="VEuPathDB" id="TriTrypDB:TcIL3000_10_12880"/>